<evidence type="ECO:0000313" key="3">
    <source>
        <dbReference type="Proteomes" id="UP001179952"/>
    </source>
</evidence>
<dbReference type="InterPro" id="IPR009880">
    <property type="entry name" value="Glyoxal_oxidase_N"/>
</dbReference>
<feature type="domain" description="Glyoxal oxidase N-terminal" evidence="1">
    <location>
        <begin position="76"/>
        <end position="174"/>
    </location>
</feature>
<reference evidence="2" key="1">
    <citation type="journal article" date="2023" name="Nat. Commun.">
        <title>Diploid and tetraploid genomes of Acorus and the evolution of monocots.</title>
        <authorList>
            <person name="Ma L."/>
            <person name="Liu K.W."/>
            <person name="Li Z."/>
            <person name="Hsiao Y.Y."/>
            <person name="Qi Y."/>
            <person name="Fu T."/>
            <person name="Tang G.D."/>
            <person name="Zhang D."/>
            <person name="Sun W.H."/>
            <person name="Liu D.K."/>
            <person name="Li Y."/>
            <person name="Chen G.Z."/>
            <person name="Liu X.D."/>
            <person name="Liao X.Y."/>
            <person name="Jiang Y.T."/>
            <person name="Yu X."/>
            <person name="Hao Y."/>
            <person name="Huang J."/>
            <person name="Zhao X.W."/>
            <person name="Ke S."/>
            <person name="Chen Y.Y."/>
            <person name="Wu W.L."/>
            <person name="Hsu J.L."/>
            <person name="Lin Y.F."/>
            <person name="Huang M.D."/>
            <person name="Li C.Y."/>
            <person name="Huang L."/>
            <person name="Wang Z.W."/>
            <person name="Zhao X."/>
            <person name="Zhong W.Y."/>
            <person name="Peng D.H."/>
            <person name="Ahmad S."/>
            <person name="Lan S."/>
            <person name="Zhang J.S."/>
            <person name="Tsai W.C."/>
            <person name="Van de Peer Y."/>
            <person name="Liu Z.J."/>
        </authorList>
    </citation>
    <scope>NUCLEOTIDE SEQUENCE</scope>
    <source>
        <strain evidence="2">SCP</strain>
    </source>
</reference>
<sequence>MFIKSIHILQLLRNNKVLIFDRTSFGPSFRAYTPPYAPPPTTPLTLSSSTPPSSPSPLSHLLYDNFYSSASPLPDGFSFNDHLLRTYPLSSSTLCNWLELPNYLSICRLCSSDQSLPDSHVFIIDSHHQFSYEFVPKDNEGGNVHAFDFLRETTDAAAKNNLSPFLHLLPDSNLGRHGQTVVERANRWR</sequence>
<dbReference type="EMBL" id="JAUJYN010000001">
    <property type="protein sequence ID" value="KAK1281425.1"/>
    <property type="molecule type" value="Genomic_DNA"/>
</dbReference>
<organism evidence="2 3">
    <name type="scientific">Acorus gramineus</name>
    <name type="common">Dwarf sweet flag</name>
    <dbReference type="NCBI Taxonomy" id="55184"/>
    <lineage>
        <taxon>Eukaryota</taxon>
        <taxon>Viridiplantae</taxon>
        <taxon>Streptophyta</taxon>
        <taxon>Embryophyta</taxon>
        <taxon>Tracheophyta</taxon>
        <taxon>Spermatophyta</taxon>
        <taxon>Magnoliopsida</taxon>
        <taxon>Liliopsida</taxon>
        <taxon>Acoraceae</taxon>
        <taxon>Acorus</taxon>
    </lineage>
</organism>
<dbReference type="AlphaFoldDB" id="A0AAV9BX71"/>
<evidence type="ECO:0000313" key="2">
    <source>
        <dbReference type="EMBL" id="KAK1281425.1"/>
    </source>
</evidence>
<reference evidence="2" key="2">
    <citation type="submission" date="2023-06" db="EMBL/GenBank/DDBJ databases">
        <authorList>
            <person name="Ma L."/>
            <person name="Liu K.-W."/>
            <person name="Li Z."/>
            <person name="Hsiao Y.-Y."/>
            <person name="Qi Y."/>
            <person name="Fu T."/>
            <person name="Tang G."/>
            <person name="Zhang D."/>
            <person name="Sun W.-H."/>
            <person name="Liu D.-K."/>
            <person name="Li Y."/>
            <person name="Chen G.-Z."/>
            <person name="Liu X.-D."/>
            <person name="Liao X.-Y."/>
            <person name="Jiang Y.-T."/>
            <person name="Yu X."/>
            <person name="Hao Y."/>
            <person name="Huang J."/>
            <person name="Zhao X.-W."/>
            <person name="Ke S."/>
            <person name="Chen Y.-Y."/>
            <person name="Wu W.-L."/>
            <person name="Hsu J.-L."/>
            <person name="Lin Y.-F."/>
            <person name="Huang M.-D."/>
            <person name="Li C.-Y."/>
            <person name="Huang L."/>
            <person name="Wang Z.-W."/>
            <person name="Zhao X."/>
            <person name="Zhong W.-Y."/>
            <person name="Peng D.-H."/>
            <person name="Ahmad S."/>
            <person name="Lan S."/>
            <person name="Zhang J.-S."/>
            <person name="Tsai W.-C."/>
            <person name="Van De Peer Y."/>
            <person name="Liu Z.-J."/>
        </authorList>
    </citation>
    <scope>NUCLEOTIDE SEQUENCE</scope>
    <source>
        <strain evidence="2">SCP</strain>
        <tissue evidence="2">Leaves</tissue>
    </source>
</reference>
<dbReference type="PANTHER" id="PTHR32208:SF71">
    <property type="entry name" value="GLYOXAL OXIDASE-RELATED PROTEIN"/>
    <property type="match status" value="1"/>
</dbReference>
<name>A0AAV9BX71_ACOGR</name>
<comment type="caution">
    <text evidence="2">The sequence shown here is derived from an EMBL/GenBank/DDBJ whole genome shotgun (WGS) entry which is preliminary data.</text>
</comment>
<protein>
    <recommendedName>
        <fullName evidence="1">Glyoxal oxidase N-terminal domain-containing protein</fullName>
    </recommendedName>
</protein>
<dbReference type="PANTHER" id="PTHR32208">
    <property type="entry name" value="SECRETED PROTEIN-RELATED"/>
    <property type="match status" value="1"/>
</dbReference>
<dbReference type="Pfam" id="PF07250">
    <property type="entry name" value="Glyoxal_oxid_N"/>
    <property type="match status" value="1"/>
</dbReference>
<proteinExistence type="predicted"/>
<accession>A0AAV9BX71</accession>
<dbReference type="Proteomes" id="UP001179952">
    <property type="component" value="Unassembled WGS sequence"/>
</dbReference>
<evidence type="ECO:0000259" key="1">
    <source>
        <dbReference type="Pfam" id="PF07250"/>
    </source>
</evidence>
<keyword evidence="3" id="KW-1185">Reference proteome</keyword>
<gene>
    <name evidence="2" type="ORF">QJS04_geneDACA004955</name>
</gene>